<gene>
    <name evidence="5" type="ORF">EG850_12605</name>
</gene>
<dbReference type="InterPro" id="IPR009057">
    <property type="entry name" value="Homeodomain-like_sf"/>
</dbReference>
<keyword evidence="3" id="KW-0804">Transcription</keyword>
<feature type="domain" description="HTH araC/xylS-type" evidence="4">
    <location>
        <begin position="189"/>
        <end position="287"/>
    </location>
</feature>
<dbReference type="Proteomes" id="UP000274391">
    <property type="component" value="Unassembled WGS sequence"/>
</dbReference>
<dbReference type="GO" id="GO:0043565">
    <property type="term" value="F:sequence-specific DNA binding"/>
    <property type="evidence" value="ECO:0007669"/>
    <property type="project" value="InterPro"/>
</dbReference>
<dbReference type="PANTHER" id="PTHR46796:SF13">
    <property type="entry name" value="HTH-TYPE TRANSCRIPTIONAL ACTIVATOR RHAS"/>
    <property type="match status" value="1"/>
</dbReference>
<dbReference type="RefSeq" id="WP_124974014.1">
    <property type="nucleotide sequence ID" value="NZ_RQVS01000023.1"/>
</dbReference>
<dbReference type="EMBL" id="RQVS01000023">
    <property type="protein sequence ID" value="RRJ85642.1"/>
    <property type="molecule type" value="Genomic_DNA"/>
</dbReference>
<dbReference type="OrthoDB" id="186135at2"/>
<comment type="caution">
    <text evidence="5">The sequence shown here is derived from an EMBL/GenBank/DDBJ whole genome shotgun (WGS) entry which is preliminary data.</text>
</comment>
<sequence length="297" mass="33549">MTPFAARTMTIASDVPPAAFDCVKFILVREGIATLACGANTARVVPGDVIVVSAHTLCCAAPEPRVTVSTLYIDRDYLIDLVYWQCATHFVDRLEVKHFFDVLFTNHSQQFHLGHTQLEQIAAWLDELTVMSQEGIASERFYRAQSVLSLVLDALLPFLSSGQQAMKVEKWRTDQIEQRRFLALRNEARVAAELIRANLRQRWTLEDLATQVHLSPSQLGRVFVASFGSSPFEYLARLRVEEMALLLRSTNLTVSEIAARVGWGHVGYASLQFRRALGVTPSRYRVICLQWEQPPQQ</sequence>
<reference evidence="5 6" key="1">
    <citation type="submission" date="2018-11" db="EMBL/GenBank/DDBJ databases">
        <title>YIM 102482-1 draft genome.</title>
        <authorList>
            <person name="Li G."/>
            <person name="Jiang Y."/>
        </authorList>
    </citation>
    <scope>NUCLEOTIDE SEQUENCE [LARGE SCALE GENOMIC DNA]</scope>
    <source>
        <strain evidence="5 6">YIM 102482-1</strain>
    </source>
</reference>
<keyword evidence="6" id="KW-1185">Reference proteome</keyword>
<evidence type="ECO:0000256" key="2">
    <source>
        <dbReference type="ARBA" id="ARBA00023125"/>
    </source>
</evidence>
<evidence type="ECO:0000256" key="1">
    <source>
        <dbReference type="ARBA" id="ARBA00023015"/>
    </source>
</evidence>
<dbReference type="InterPro" id="IPR050204">
    <property type="entry name" value="AraC_XylS_family_regulators"/>
</dbReference>
<evidence type="ECO:0000256" key="3">
    <source>
        <dbReference type="ARBA" id="ARBA00023163"/>
    </source>
</evidence>
<protein>
    <submittedName>
        <fullName evidence="5">AraC family transcriptional regulator</fullName>
    </submittedName>
</protein>
<evidence type="ECO:0000259" key="4">
    <source>
        <dbReference type="PROSITE" id="PS01124"/>
    </source>
</evidence>
<name>A0A3P3VS76_9MICO</name>
<dbReference type="PANTHER" id="PTHR46796">
    <property type="entry name" value="HTH-TYPE TRANSCRIPTIONAL ACTIVATOR RHAS-RELATED"/>
    <property type="match status" value="1"/>
</dbReference>
<dbReference type="SUPFAM" id="SSF46689">
    <property type="entry name" value="Homeodomain-like"/>
    <property type="match status" value="2"/>
</dbReference>
<dbReference type="AlphaFoldDB" id="A0A3P3VS76"/>
<proteinExistence type="predicted"/>
<dbReference type="GO" id="GO:0003700">
    <property type="term" value="F:DNA-binding transcription factor activity"/>
    <property type="evidence" value="ECO:0007669"/>
    <property type="project" value="InterPro"/>
</dbReference>
<evidence type="ECO:0000313" key="6">
    <source>
        <dbReference type="Proteomes" id="UP000274391"/>
    </source>
</evidence>
<dbReference type="Pfam" id="PF12833">
    <property type="entry name" value="HTH_18"/>
    <property type="match status" value="1"/>
</dbReference>
<dbReference type="PROSITE" id="PS01124">
    <property type="entry name" value="HTH_ARAC_FAMILY_2"/>
    <property type="match status" value="1"/>
</dbReference>
<dbReference type="SMART" id="SM00342">
    <property type="entry name" value="HTH_ARAC"/>
    <property type="match status" value="1"/>
</dbReference>
<evidence type="ECO:0000313" key="5">
    <source>
        <dbReference type="EMBL" id="RRJ85642.1"/>
    </source>
</evidence>
<keyword evidence="1" id="KW-0805">Transcription regulation</keyword>
<keyword evidence="2" id="KW-0238">DNA-binding</keyword>
<dbReference type="Gene3D" id="1.10.10.60">
    <property type="entry name" value="Homeodomain-like"/>
    <property type="match status" value="2"/>
</dbReference>
<dbReference type="InterPro" id="IPR018060">
    <property type="entry name" value="HTH_AraC"/>
</dbReference>
<accession>A0A3P3VS76</accession>
<organism evidence="5 6">
    <name type="scientific">Gulosibacter macacae</name>
    <dbReference type="NCBI Taxonomy" id="2488791"/>
    <lineage>
        <taxon>Bacteria</taxon>
        <taxon>Bacillati</taxon>
        <taxon>Actinomycetota</taxon>
        <taxon>Actinomycetes</taxon>
        <taxon>Micrococcales</taxon>
        <taxon>Microbacteriaceae</taxon>
        <taxon>Gulosibacter</taxon>
    </lineage>
</organism>